<keyword evidence="5" id="KW-1185">Reference proteome</keyword>
<evidence type="ECO:0000313" key="4">
    <source>
        <dbReference type="EMBL" id="ONG57884.1"/>
    </source>
</evidence>
<accession>A0A1V2H7T0</accession>
<reference evidence="4 5" key="1">
    <citation type="submission" date="2016-10" db="EMBL/GenBank/DDBJ databases">
        <title>Draft Genome sequence of Roseomonas sp. strain M3.</title>
        <authorList>
            <person name="Subhash Y."/>
            <person name="Lee S."/>
        </authorList>
    </citation>
    <scope>NUCLEOTIDE SEQUENCE [LARGE SCALE GENOMIC DNA]</scope>
    <source>
        <strain evidence="4 5">M3</strain>
    </source>
</reference>
<dbReference type="InterPro" id="IPR050214">
    <property type="entry name" value="Cys_Synth/Cystath_Beta-Synth"/>
</dbReference>
<proteinExistence type="predicted"/>
<dbReference type="PANTHER" id="PTHR10314">
    <property type="entry name" value="CYSTATHIONINE BETA-SYNTHASE"/>
    <property type="match status" value="1"/>
</dbReference>
<evidence type="ECO:0000259" key="3">
    <source>
        <dbReference type="Pfam" id="PF00291"/>
    </source>
</evidence>
<dbReference type="InterPro" id="IPR036052">
    <property type="entry name" value="TrpB-like_PALP_sf"/>
</dbReference>
<dbReference type="Gene3D" id="3.40.50.1100">
    <property type="match status" value="1"/>
</dbReference>
<sequence length="162" mass="16265">MWQDSDGAVDVLVGAVGTGGSISGTGRYLKAQKPGLQVVVAEPSPESVPSAEHPYAETIEGVHKVTEVDPKGLPANYDAGVVDATVAVSLAEARAAAQDLAREEGLLAGTSGGAVLAAALAVARRPDSVGKTFVLVVADSGERYLSPPVVPAPREAALAAAQ</sequence>
<organism evidence="4 5">
    <name type="scientific">Teichococcus deserti</name>
    <dbReference type="NCBI Taxonomy" id="1817963"/>
    <lineage>
        <taxon>Bacteria</taxon>
        <taxon>Pseudomonadati</taxon>
        <taxon>Pseudomonadota</taxon>
        <taxon>Alphaproteobacteria</taxon>
        <taxon>Acetobacterales</taxon>
        <taxon>Roseomonadaceae</taxon>
        <taxon>Roseomonas</taxon>
    </lineage>
</organism>
<dbReference type="InterPro" id="IPR001926">
    <property type="entry name" value="TrpB-like_PALP"/>
</dbReference>
<dbReference type="Proteomes" id="UP000188879">
    <property type="component" value="Unassembled WGS sequence"/>
</dbReference>
<comment type="cofactor">
    <cofactor evidence="1">
        <name>pyridoxal 5'-phosphate</name>
        <dbReference type="ChEBI" id="CHEBI:597326"/>
    </cofactor>
</comment>
<comment type="caution">
    <text evidence="4">The sequence shown here is derived from an EMBL/GenBank/DDBJ whole genome shotgun (WGS) entry which is preliminary data.</text>
</comment>
<dbReference type="SUPFAM" id="SSF53686">
    <property type="entry name" value="Tryptophan synthase beta subunit-like PLP-dependent enzymes"/>
    <property type="match status" value="1"/>
</dbReference>
<dbReference type="GO" id="GO:1901605">
    <property type="term" value="P:alpha-amino acid metabolic process"/>
    <property type="evidence" value="ECO:0007669"/>
    <property type="project" value="UniProtKB-ARBA"/>
</dbReference>
<dbReference type="Pfam" id="PF00291">
    <property type="entry name" value="PALP"/>
    <property type="match status" value="1"/>
</dbReference>
<evidence type="ECO:0000256" key="1">
    <source>
        <dbReference type="ARBA" id="ARBA00001933"/>
    </source>
</evidence>
<dbReference type="OrthoDB" id="9805733at2"/>
<protein>
    <recommendedName>
        <fullName evidence="3">Tryptophan synthase beta chain-like PALP domain-containing protein</fullName>
    </recommendedName>
</protein>
<feature type="domain" description="Tryptophan synthase beta chain-like PALP" evidence="3">
    <location>
        <begin position="1"/>
        <end position="137"/>
    </location>
</feature>
<evidence type="ECO:0000256" key="2">
    <source>
        <dbReference type="ARBA" id="ARBA00022898"/>
    </source>
</evidence>
<keyword evidence="2" id="KW-0663">Pyridoxal phosphate</keyword>
<name>A0A1V2H7T0_9PROT</name>
<gene>
    <name evidence="4" type="ORF">BKE38_03990</name>
</gene>
<dbReference type="AlphaFoldDB" id="A0A1V2H7T0"/>
<evidence type="ECO:0000313" key="5">
    <source>
        <dbReference type="Proteomes" id="UP000188879"/>
    </source>
</evidence>
<dbReference type="EMBL" id="MLCO01000025">
    <property type="protein sequence ID" value="ONG57884.1"/>
    <property type="molecule type" value="Genomic_DNA"/>
</dbReference>